<evidence type="ECO:0008006" key="4">
    <source>
        <dbReference type="Google" id="ProtNLM"/>
    </source>
</evidence>
<evidence type="ECO:0000313" key="3">
    <source>
        <dbReference type="Proteomes" id="UP001165082"/>
    </source>
</evidence>
<dbReference type="Proteomes" id="UP001165082">
    <property type="component" value="Unassembled WGS sequence"/>
</dbReference>
<proteinExistence type="predicted"/>
<protein>
    <recommendedName>
        <fullName evidence="4">Leucine-rich repeat protein</fullName>
    </recommendedName>
</protein>
<dbReference type="InterPro" id="IPR026906">
    <property type="entry name" value="LRR_5"/>
</dbReference>
<feature type="compositionally biased region" description="Low complexity" evidence="1">
    <location>
        <begin position="319"/>
        <end position="338"/>
    </location>
</feature>
<dbReference type="Gene3D" id="3.80.10.10">
    <property type="entry name" value="Ribonuclease Inhibitor"/>
    <property type="match status" value="1"/>
</dbReference>
<evidence type="ECO:0000313" key="2">
    <source>
        <dbReference type="EMBL" id="GMI32513.1"/>
    </source>
</evidence>
<feature type="region of interest" description="Disordered" evidence="1">
    <location>
        <begin position="313"/>
        <end position="361"/>
    </location>
</feature>
<gene>
    <name evidence="2" type="ORF">TrRE_jg13337</name>
</gene>
<reference evidence="2" key="1">
    <citation type="submission" date="2022-07" db="EMBL/GenBank/DDBJ databases">
        <title>Genome analysis of Parmales, a sister group of diatoms, reveals the evolutionary specialization of diatoms from phago-mixotrophs to photoautotrophs.</title>
        <authorList>
            <person name="Ban H."/>
            <person name="Sato S."/>
            <person name="Yoshikawa S."/>
            <person name="Kazumasa Y."/>
            <person name="Nakamura Y."/>
            <person name="Ichinomiya M."/>
            <person name="Saitoh K."/>
            <person name="Sato N."/>
            <person name="Blanc-Mathieu R."/>
            <person name="Endo H."/>
            <person name="Kuwata A."/>
            <person name="Ogata H."/>
        </authorList>
    </citation>
    <scope>NUCLEOTIDE SEQUENCE</scope>
</reference>
<dbReference type="Pfam" id="PF13306">
    <property type="entry name" value="LRR_5"/>
    <property type="match status" value="1"/>
</dbReference>
<organism evidence="2 3">
    <name type="scientific">Triparma retinervis</name>
    <dbReference type="NCBI Taxonomy" id="2557542"/>
    <lineage>
        <taxon>Eukaryota</taxon>
        <taxon>Sar</taxon>
        <taxon>Stramenopiles</taxon>
        <taxon>Ochrophyta</taxon>
        <taxon>Bolidophyceae</taxon>
        <taxon>Parmales</taxon>
        <taxon>Triparmaceae</taxon>
        <taxon>Triparma</taxon>
    </lineage>
</organism>
<dbReference type="SUPFAM" id="SSF52058">
    <property type="entry name" value="L domain-like"/>
    <property type="match status" value="1"/>
</dbReference>
<dbReference type="EMBL" id="BRXZ01007704">
    <property type="protein sequence ID" value="GMI32513.1"/>
    <property type="molecule type" value="Genomic_DNA"/>
</dbReference>
<accession>A0A9W7L5Z1</accession>
<dbReference type="OrthoDB" id="10264456at2759"/>
<evidence type="ECO:0000256" key="1">
    <source>
        <dbReference type="SAM" id="MobiDB-lite"/>
    </source>
</evidence>
<comment type="caution">
    <text evidence="2">The sequence shown here is derived from an EMBL/GenBank/DDBJ whole genome shotgun (WGS) entry which is preliminary data.</text>
</comment>
<dbReference type="InterPro" id="IPR032675">
    <property type="entry name" value="LRR_dom_sf"/>
</dbReference>
<name>A0A9W7L5Z1_9STRA</name>
<sequence>MEEASPSPSPSTTPSLPEVTLIVDDFGVYDRSWLTLKEAICKEGMDKSMGDEERTPTSRVHLVLQDDSVWEIGVNALRFSMNLVKVTLPHVDIIDQAAFFSCDNLAEVDAPNTTEVHASSFQKCGALQSVTAPKLTTIADRTFFACSALETLKIPRTCRLTTPTSSSNHQSAFTGTQLEVEAKRHEFANDTLAFAKWAAEPASRMLMERDVAQKQEIASLTEELDIRAKNVRLTKQCAALQSTLRRANEALASRNIPQCETLVKKEATVTVKKEPTVTSKTRTATPEERVTTQQAVGNGTTTVSHCRTLNVSAQPEPLPASLPYQLQPQPQPHPDGQQTLLLTPPDPAWVSDGARVQYTER</sequence>
<keyword evidence="3" id="KW-1185">Reference proteome</keyword>
<dbReference type="AlphaFoldDB" id="A0A9W7L5Z1"/>